<evidence type="ECO:0000256" key="2">
    <source>
        <dbReference type="ARBA" id="ARBA00004664"/>
    </source>
</evidence>
<dbReference type="SUPFAM" id="SSF51366">
    <property type="entry name" value="Ribulose-phoshate binding barrel"/>
    <property type="match status" value="1"/>
</dbReference>
<evidence type="ECO:0000256" key="9">
    <source>
        <dbReference type="HAMAP-Rule" id="MF_00135"/>
    </source>
</evidence>
<comment type="pathway">
    <text evidence="2 9">Amino-acid biosynthesis; L-tryptophan biosynthesis; L-tryptophan from chorismate: step 3/5.</text>
</comment>
<dbReference type="GO" id="GO:0000162">
    <property type="term" value="P:L-tryptophan biosynthetic process"/>
    <property type="evidence" value="ECO:0007669"/>
    <property type="project" value="UniProtKB-UniRule"/>
</dbReference>
<accession>A0A4R8DU55</accession>
<evidence type="ECO:0000256" key="7">
    <source>
        <dbReference type="ARBA" id="ARBA00023141"/>
    </source>
</evidence>
<dbReference type="CDD" id="cd00405">
    <property type="entry name" value="PRAI"/>
    <property type="match status" value="1"/>
</dbReference>
<gene>
    <name evidence="9" type="primary">trpF</name>
    <name evidence="11" type="ORF">EDB95_1978</name>
</gene>
<keyword evidence="6 9" id="KW-0822">Tryptophan biosynthesis</keyword>
<dbReference type="PANTHER" id="PTHR42894:SF1">
    <property type="entry name" value="N-(5'-PHOSPHORIBOSYL)ANTHRANILATE ISOMERASE"/>
    <property type="match status" value="1"/>
</dbReference>
<keyword evidence="12" id="KW-1185">Reference proteome</keyword>
<evidence type="ECO:0000256" key="3">
    <source>
        <dbReference type="ARBA" id="ARBA00012572"/>
    </source>
</evidence>
<dbReference type="Pfam" id="PF00697">
    <property type="entry name" value="PRAI"/>
    <property type="match status" value="1"/>
</dbReference>
<dbReference type="HAMAP" id="MF_00135">
    <property type="entry name" value="PRAI"/>
    <property type="match status" value="1"/>
</dbReference>
<dbReference type="Proteomes" id="UP000294498">
    <property type="component" value="Unassembled WGS sequence"/>
</dbReference>
<dbReference type="OrthoDB" id="9786954at2"/>
<keyword evidence="7 9" id="KW-0057">Aromatic amino acid biosynthesis</keyword>
<comment type="catalytic activity">
    <reaction evidence="1 9">
        <text>N-(5-phospho-beta-D-ribosyl)anthranilate = 1-(2-carboxyphenylamino)-1-deoxy-D-ribulose 5-phosphate</text>
        <dbReference type="Rhea" id="RHEA:21540"/>
        <dbReference type="ChEBI" id="CHEBI:18277"/>
        <dbReference type="ChEBI" id="CHEBI:58613"/>
        <dbReference type="EC" id="5.3.1.24"/>
    </reaction>
</comment>
<dbReference type="UniPathway" id="UPA00035">
    <property type="reaction ID" value="UER00042"/>
</dbReference>
<comment type="similarity">
    <text evidence="9">Belongs to the TrpF family.</text>
</comment>
<comment type="caution">
    <text evidence="11">The sequence shown here is derived from an EMBL/GenBank/DDBJ whole genome shotgun (WGS) entry which is preliminary data.</text>
</comment>
<dbReference type="GO" id="GO:0004640">
    <property type="term" value="F:phosphoribosylanthranilate isomerase activity"/>
    <property type="evidence" value="ECO:0007669"/>
    <property type="project" value="UniProtKB-UniRule"/>
</dbReference>
<reference evidence="11 12" key="1">
    <citation type="submission" date="2019-03" db="EMBL/GenBank/DDBJ databases">
        <title>Genomic Encyclopedia of Type Strains, Phase IV (KMG-IV): sequencing the most valuable type-strain genomes for metagenomic binning, comparative biology and taxonomic classification.</title>
        <authorList>
            <person name="Goeker M."/>
        </authorList>
    </citation>
    <scope>NUCLEOTIDE SEQUENCE [LARGE SCALE GENOMIC DNA]</scope>
    <source>
        <strain evidence="11 12">DSM 100059</strain>
    </source>
</reference>
<dbReference type="EMBL" id="SODV01000001">
    <property type="protein sequence ID" value="TDX00947.1"/>
    <property type="molecule type" value="Genomic_DNA"/>
</dbReference>
<evidence type="ECO:0000256" key="1">
    <source>
        <dbReference type="ARBA" id="ARBA00001164"/>
    </source>
</evidence>
<keyword evidence="5 9" id="KW-0028">Amino-acid biosynthesis</keyword>
<dbReference type="AlphaFoldDB" id="A0A4R8DU55"/>
<dbReference type="EC" id="5.3.1.24" evidence="3 9"/>
<organism evidence="11 12">
    <name type="scientific">Dinghuibacter silviterrae</name>
    <dbReference type="NCBI Taxonomy" id="1539049"/>
    <lineage>
        <taxon>Bacteria</taxon>
        <taxon>Pseudomonadati</taxon>
        <taxon>Bacteroidota</taxon>
        <taxon>Chitinophagia</taxon>
        <taxon>Chitinophagales</taxon>
        <taxon>Chitinophagaceae</taxon>
        <taxon>Dinghuibacter</taxon>
    </lineage>
</organism>
<dbReference type="InterPro" id="IPR011060">
    <property type="entry name" value="RibuloseP-bd_barrel"/>
</dbReference>
<dbReference type="InterPro" id="IPR001240">
    <property type="entry name" value="PRAI_dom"/>
</dbReference>
<protein>
    <recommendedName>
        <fullName evidence="4 9">N-(5'-phosphoribosyl)anthranilate isomerase</fullName>
        <shortName evidence="9">PRAI</shortName>
        <ecNumber evidence="3 9">5.3.1.24</ecNumber>
    </recommendedName>
</protein>
<evidence type="ECO:0000256" key="5">
    <source>
        <dbReference type="ARBA" id="ARBA00022605"/>
    </source>
</evidence>
<sequence length="212" mass="23986">MRIKVCSLTQMDQLQALDEAGVEFVGLMLYPKSPRFLGNLLSPDEVRRARWRTNKVGVFVNPTYEEVMRSVDAYGLHMVQLHGDETPKFCERISEQLETIKAFRVAPDDNVEYRVRNYSGACDLFLFDTAGQNYGGTGRKFDWDVLSKVQFSKPFILSGGIGPEDVENVRKFAQGPAGENMFAIDVNSKFEVRPGLKDLDLLKPFIEAVHTI</sequence>
<evidence type="ECO:0000259" key="10">
    <source>
        <dbReference type="Pfam" id="PF00697"/>
    </source>
</evidence>
<name>A0A4R8DU55_9BACT</name>
<dbReference type="RefSeq" id="WP_133993081.1">
    <property type="nucleotide sequence ID" value="NZ_SODV01000001.1"/>
</dbReference>
<feature type="domain" description="N-(5'phosphoribosyl) anthranilate isomerase (PRAI)" evidence="10">
    <location>
        <begin position="4"/>
        <end position="207"/>
    </location>
</feature>
<dbReference type="InterPro" id="IPR013785">
    <property type="entry name" value="Aldolase_TIM"/>
</dbReference>
<evidence type="ECO:0000256" key="8">
    <source>
        <dbReference type="ARBA" id="ARBA00023235"/>
    </source>
</evidence>
<evidence type="ECO:0000256" key="4">
    <source>
        <dbReference type="ARBA" id="ARBA00022272"/>
    </source>
</evidence>
<keyword evidence="8 9" id="KW-0413">Isomerase</keyword>
<dbReference type="InterPro" id="IPR044643">
    <property type="entry name" value="TrpF_fam"/>
</dbReference>
<evidence type="ECO:0000313" key="12">
    <source>
        <dbReference type="Proteomes" id="UP000294498"/>
    </source>
</evidence>
<evidence type="ECO:0000313" key="11">
    <source>
        <dbReference type="EMBL" id="TDX00947.1"/>
    </source>
</evidence>
<evidence type="ECO:0000256" key="6">
    <source>
        <dbReference type="ARBA" id="ARBA00022822"/>
    </source>
</evidence>
<proteinExistence type="inferred from homology"/>
<dbReference type="PANTHER" id="PTHR42894">
    <property type="entry name" value="N-(5'-PHOSPHORIBOSYL)ANTHRANILATE ISOMERASE"/>
    <property type="match status" value="1"/>
</dbReference>
<dbReference type="Gene3D" id="3.20.20.70">
    <property type="entry name" value="Aldolase class I"/>
    <property type="match status" value="1"/>
</dbReference>